<sequence length="310" mass="34799">MEEAASPRKGSKKAALFAWITLQSIPEETVISPHILEFLEQTLEPIPTKASFSAPAPEGASYGQYVYASFPVDVIVQFHMQPSTFRFSCLPASRVECLLQLPSLRIVFSSKRAQEETALPAVAMGGLSVTGCLADFSVYIFHPYGGKKSSLKEPQWSPLSDTERKDSLSINVEFVKFHLSRSRKLDFQTDQDQSKATVRFSTIVDVGSAWFKYDMRRLGEILAFPKAWYRRTIVRRMFLGDLSVERPRPTSNNGPVSPVLPQREKTKTLEVQKVKVDVLGLCSNFNFGHRKWDDLDGRQRRVGDTGAVCG</sequence>
<evidence type="ECO:0000313" key="1">
    <source>
        <dbReference type="EMBL" id="KAI8428347.1"/>
    </source>
</evidence>
<evidence type="ECO:0000313" key="2">
    <source>
        <dbReference type="Proteomes" id="UP001064048"/>
    </source>
</evidence>
<name>A0ACC0JW31_CHOFU</name>
<dbReference type="Proteomes" id="UP001064048">
    <property type="component" value="Chromosome 3"/>
</dbReference>
<reference evidence="1 2" key="1">
    <citation type="journal article" date="2022" name="Genome Biol. Evol.">
        <title>The Spruce Budworm Genome: Reconstructing the Evolutionary History of Antifreeze Proteins.</title>
        <authorList>
            <person name="Beliveau C."/>
            <person name="Gagne P."/>
            <person name="Picq S."/>
            <person name="Vernygora O."/>
            <person name="Keeling C.I."/>
            <person name="Pinkney K."/>
            <person name="Doucet D."/>
            <person name="Wen F."/>
            <person name="Johnston J.S."/>
            <person name="Maaroufi H."/>
            <person name="Boyle B."/>
            <person name="Laroche J."/>
            <person name="Dewar K."/>
            <person name="Juretic N."/>
            <person name="Blackburn G."/>
            <person name="Nisole A."/>
            <person name="Brunet B."/>
            <person name="Brandao M."/>
            <person name="Lumley L."/>
            <person name="Duan J."/>
            <person name="Quan G."/>
            <person name="Lucarotti C.J."/>
            <person name="Roe A.D."/>
            <person name="Sperling F.A.H."/>
            <person name="Levesque R.C."/>
            <person name="Cusson M."/>
        </authorList>
    </citation>
    <scope>NUCLEOTIDE SEQUENCE [LARGE SCALE GENOMIC DNA]</scope>
    <source>
        <strain evidence="1">Glfc:IPQL:Cfum</strain>
    </source>
</reference>
<accession>A0ACC0JW31</accession>
<keyword evidence="2" id="KW-1185">Reference proteome</keyword>
<gene>
    <name evidence="1" type="ORF">MSG28_002533</name>
</gene>
<proteinExistence type="predicted"/>
<comment type="caution">
    <text evidence="1">The sequence shown here is derived from an EMBL/GenBank/DDBJ whole genome shotgun (WGS) entry which is preliminary data.</text>
</comment>
<protein>
    <submittedName>
        <fullName evidence="1">Uncharacterized protein</fullName>
    </submittedName>
</protein>
<organism evidence="1 2">
    <name type="scientific">Choristoneura fumiferana</name>
    <name type="common">Spruce budworm moth</name>
    <name type="synonym">Archips fumiferana</name>
    <dbReference type="NCBI Taxonomy" id="7141"/>
    <lineage>
        <taxon>Eukaryota</taxon>
        <taxon>Metazoa</taxon>
        <taxon>Ecdysozoa</taxon>
        <taxon>Arthropoda</taxon>
        <taxon>Hexapoda</taxon>
        <taxon>Insecta</taxon>
        <taxon>Pterygota</taxon>
        <taxon>Neoptera</taxon>
        <taxon>Endopterygota</taxon>
        <taxon>Lepidoptera</taxon>
        <taxon>Glossata</taxon>
        <taxon>Ditrysia</taxon>
        <taxon>Tortricoidea</taxon>
        <taxon>Tortricidae</taxon>
        <taxon>Tortricinae</taxon>
        <taxon>Choristoneura</taxon>
    </lineage>
</organism>
<dbReference type="EMBL" id="CM046103">
    <property type="protein sequence ID" value="KAI8428347.1"/>
    <property type="molecule type" value="Genomic_DNA"/>
</dbReference>